<dbReference type="Proteomes" id="UP000494329">
    <property type="component" value="Unassembled WGS sequence"/>
</dbReference>
<dbReference type="RefSeq" id="WP_246270100.1">
    <property type="nucleotide sequence ID" value="NZ_CADIKF010000005.1"/>
</dbReference>
<dbReference type="Pfam" id="PF03412">
    <property type="entry name" value="Peptidase_C39"/>
    <property type="match status" value="1"/>
</dbReference>
<sequence length="259" mass="28780">MFRSAHPVRRAGGVCFRASHTARHGASRAAAVAAWRAVALACALAWVPVAHADDITIIDPAGANYAMHVTSLKEARFKRTIKQQYDFSCGSAAVATLLTYQYNYPVSEQIAFQEMFLDGDQAKIRQQGFSLLDIKRFLERRGFIADGYELPLQKLADTNTPAIVLISESGYHHFVVVKGVRNKRVLIGDPATGTRPMPQESFEKKWEDQVLFVIHNKPGMGIFNSPDDWRVAPSAPLYTGINRDGLFFVVMPKHGPSDF</sequence>
<dbReference type="Gene3D" id="3.90.70.10">
    <property type="entry name" value="Cysteine proteinases"/>
    <property type="match status" value="1"/>
</dbReference>
<protein>
    <recommendedName>
        <fullName evidence="1">Peptidase C39 domain-containing protein</fullName>
    </recommendedName>
</protein>
<evidence type="ECO:0000259" key="1">
    <source>
        <dbReference type="PROSITE" id="PS50990"/>
    </source>
</evidence>
<dbReference type="EMBL" id="CADIKF010000005">
    <property type="protein sequence ID" value="CAB3750174.1"/>
    <property type="molecule type" value="Genomic_DNA"/>
</dbReference>
<name>A0A6J5D9W1_9BURK</name>
<evidence type="ECO:0000313" key="2">
    <source>
        <dbReference type="EMBL" id="CAB3750174.1"/>
    </source>
</evidence>
<dbReference type="AlphaFoldDB" id="A0A6J5D9W1"/>
<dbReference type="GO" id="GO:0006508">
    <property type="term" value="P:proteolysis"/>
    <property type="evidence" value="ECO:0007669"/>
    <property type="project" value="InterPro"/>
</dbReference>
<reference evidence="2 3" key="1">
    <citation type="submission" date="2020-04" db="EMBL/GenBank/DDBJ databases">
        <authorList>
            <person name="De Canck E."/>
        </authorList>
    </citation>
    <scope>NUCLEOTIDE SEQUENCE [LARGE SCALE GENOMIC DNA]</scope>
    <source>
        <strain evidence="2 3">LMG 29739</strain>
    </source>
</reference>
<dbReference type="CDD" id="cd02423">
    <property type="entry name" value="Peptidase_C39G"/>
    <property type="match status" value="1"/>
</dbReference>
<gene>
    <name evidence="2" type="ORF">LMG29739_00969</name>
</gene>
<accession>A0A6J5D9W1</accession>
<dbReference type="InterPro" id="IPR005074">
    <property type="entry name" value="Peptidase_C39"/>
</dbReference>
<organism evidence="2 3">
    <name type="scientific">Paraburkholderia solisilvae</name>
    <dbReference type="NCBI Taxonomy" id="624376"/>
    <lineage>
        <taxon>Bacteria</taxon>
        <taxon>Pseudomonadati</taxon>
        <taxon>Pseudomonadota</taxon>
        <taxon>Betaproteobacteria</taxon>
        <taxon>Burkholderiales</taxon>
        <taxon>Burkholderiaceae</taxon>
        <taxon>Paraburkholderia</taxon>
    </lineage>
</organism>
<evidence type="ECO:0000313" key="3">
    <source>
        <dbReference type="Proteomes" id="UP000494329"/>
    </source>
</evidence>
<dbReference type="PROSITE" id="PS50990">
    <property type="entry name" value="PEPTIDASE_C39"/>
    <property type="match status" value="1"/>
</dbReference>
<dbReference type="GO" id="GO:0016020">
    <property type="term" value="C:membrane"/>
    <property type="evidence" value="ECO:0007669"/>
    <property type="project" value="InterPro"/>
</dbReference>
<keyword evidence="3" id="KW-1185">Reference proteome</keyword>
<proteinExistence type="predicted"/>
<feature type="domain" description="Peptidase C39" evidence="1">
    <location>
        <begin position="83"/>
        <end position="213"/>
    </location>
</feature>
<dbReference type="GO" id="GO:0008233">
    <property type="term" value="F:peptidase activity"/>
    <property type="evidence" value="ECO:0007669"/>
    <property type="project" value="InterPro"/>
</dbReference>
<dbReference type="GO" id="GO:0005524">
    <property type="term" value="F:ATP binding"/>
    <property type="evidence" value="ECO:0007669"/>
    <property type="project" value="InterPro"/>
</dbReference>